<dbReference type="Pfam" id="PF00072">
    <property type="entry name" value="Response_reg"/>
    <property type="match status" value="1"/>
</dbReference>
<evidence type="ECO:0000256" key="3">
    <source>
        <dbReference type="ARBA" id="ARBA00022679"/>
    </source>
</evidence>
<feature type="domain" description="Histidine kinase" evidence="6">
    <location>
        <begin position="152"/>
        <end position="365"/>
    </location>
</feature>
<accession>A0A940MRS5</accession>
<dbReference type="EC" id="2.7.13.3" evidence="2"/>
<dbReference type="PANTHER" id="PTHR42878:SF15">
    <property type="entry name" value="BACTERIOPHYTOCHROME"/>
    <property type="match status" value="1"/>
</dbReference>
<dbReference type="RefSeq" id="WP_209361445.1">
    <property type="nucleotide sequence ID" value="NZ_JAGISH010000007.1"/>
</dbReference>
<evidence type="ECO:0000313" key="9">
    <source>
        <dbReference type="Proteomes" id="UP000675940"/>
    </source>
</evidence>
<proteinExistence type="predicted"/>
<name>A0A940MRS5_9RHOB</name>
<evidence type="ECO:0000259" key="7">
    <source>
        <dbReference type="PROSITE" id="PS50110"/>
    </source>
</evidence>
<feature type="modified residue" description="4-aspartylphosphate" evidence="5">
    <location>
        <position position="64"/>
    </location>
</feature>
<dbReference type="InterPro" id="IPR001789">
    <property type="entry name" value="Sig_transdc_resp-reg_receiver"/>
</dbReference>
<dbReference type="PROSITE" id="PS50109">
    <property type="entry name" value="HIS_KIN"/>
    <property type="match status" value="1"/>
</dbReference>
<feature type="domain" description="Response regulatory" evidence="7">
    <location>
        <begin position="14"/>
        <end position="129"/>
    </location>
</feature>
<dbReference type="InterPro" id="IPR004358">
    <property type="entry name" value="Sig_transdc_His_kin-like_C"/>
</dbReference>
<dbReference type="EMBL" id="JAGISH010000007">
    <property type="protein sequence ID" value="MBP0483503.1"/>
    <property type="molecule type" value="Genomic_DNA"/>
</dbReference>
<evidence type="ECO:0000256" key="2">
    <source>
        <dbReference type="ARBA" id="ARBA00012438"/>
    </source>
</evidence>
<dbReference type="Pfam" id="PF02518">
    <property type="entry name" value="HATPase_c"/>
    <property type="match status" value="1"/>
</dbReference>
<dbReference type="InterPro" id="IPR005467">
    <property type="entry name" value="His_kinase_dom"/>
</dbReference>
<protein>
    <recommendedName>
        <fullName evidence="2">histidine kinase</fullName>
        <ecNumber evidence="2">2.7.13.3</ecNumber>
    </recommendedName>
</protein>
<keyword evidence="9" id="KW-1185">Reference proteome</keyword>
<keyword evidence="3" id="KW-0808">Transferase</keyword>
<dbReference type="Proteomes" id="UP000675940">
    <property type="component" value="Unassembled WGS sequence"/>
</dbReference>
<dbReference type="Gene3D" id="3.40.50.2300">
    <property type="match status" value="1"/>
</dbReference>
<dbReference type="InterPro" id="IPR050351">
    <property type="entry name" value="BphY/WalK/GraS-like"/>
</dbReference>
<dbReference type="GO" id="GO:0004673">
    <property type="term" value="F:protein histidine kinase activity"/>
    <property type="evidence" value="ECO:0007669"/>
    <property type="project" value="UniProtKB-EC"/>
</dbReference>
<dbReference type="GO" id="GO:0030295">
    <property type="term" value="F:protein kinase activator activity"/>
    <property type="evidence" value="ECO:0007669"/>
    <property type="project" value="TreeGrafter"/>
</dbReference>
<dbReference type="GO" id="GO:0000156">
    <property type="term" value="F:phosphorelay response regulator activity"/>
    <property type="evidence" value="ECO:0007669"/>
    <property type="project" value="TreeGrafter"/>
</dbReference>
<evidence type="ECO:0000256" key="5">
    <source>
        <dbReference type="PROSITE-ProRule" id="PRU00169"/>
    </source>
</evidence>
<evidence type="ECO:0000259" key="6">
    <source>
        <dbReference type="PROSITE" id="PS50109"/>
    </source>
</evidence>
<dbReference type="SMART" id="SM00448">
    <property type="entry name" value="REC"/>
    <property type="match status" value="1"/>
</dbReference>
<dbReference type="PROSITE" id="PS50110">
    <property type="entry name" value="RESPONSE_REGULATORY"/>
    <property type="match status" value="1"/>
</dbReference>
<sequence length="368" mass="39821">MLVEVPRPESTDLRVLLIEDDIGDQKMIRRAIKAAGLKCRLTVASDLASTATFAGNRFDAILLDNSLPDGHGIAAISELRSSFPEAGIVVATGQGSEELAARAIKSGADDYIPKSKVDDQSISRIIKSAVNVARLKTIAEERRKELEVFAYILSHDLKAPALHLAMLTRAAIEDIDLGPKEVLSDTLKDIETCAHRQLELLAALTAHIGMGEKTELVSVKLDEAVRTACQLVGLGTGTSPVEVMVDDLPEVRCSVAEMRQLFQNLLLNSAKFCVGRKPRIHVSGCKRDDGVVEIAVADNGIGVPEDKRDMIFQPFQRLHSRTEFEGTGLGLATCAKIVNRHGGTIWCKETPGGGLTVCFTIETLPPHE</sequence>
<dbReference type="Gene3D" id="3.30.565.10">
    <property type="entry name" value="Histidine kinase-like ATPase, C-terminal domain"/>
    <property type="match status" value="1"/>
</dbReference>
<dbReference type="SUPFAM" id="SSF52172">
    <property type="entry name" value="CheY-like"/>
    <property type="match status" value="1"/>
</dbReference>
<gene>
    <name evidence="8" type="ORF">J5474_13505</name>
</gene>
<dbReference type="PRINTS" id="PR00344">
    <property type="entry name" value="BCTRLSENSOR"/>
</dbReference>
<comment type="caution">
    <text evidence="8">The sequence shown here is derived from an EMBL/GenBank/DDBJ whole genome shotgun (WGS) entry which is preliminary data.</text>
</comment>
<dbReference type="InterPro" id="IPR011006">
    <property type="entry name" value="CheY-like_superfamily"/>
</dbReference>
<dbReference type="InterPro" id="IPR003594">
    <property type="entry name" value="HATPase_dom"/>
</dbReference>
<evidence type="ECO:0000256" key="1">
    <source>
        <dbReference type="ARBA" id="ARBA00000085"/>
    </source>
</evidence>
<dbReference type="CDD" id="cd00156">
    <property type="entry name" value="REC"/>
    <property type="match status" value="1"/>
</dbReference>
<keyword evidence="5" id="KW-0597">Phosphoprotein</keyword>
<reference evidence="8" key="1">
    <citation type="submission" date="2021-03" db="EMBL/GenBank/DDBJ databases">
        <title>Sagittula salina sp. nov. strain M10.9X isolated from the marine waste.</title>
        <authorList>
            <person name="Satari L."/>
            <person name="Molina-Menor E."/>
            <person name="Vidal-Verdu A."/>
            <person name="Pascual J."/>
            <person name="Pereto J."/>
            <person name="Porcar M."/>
        </authorList>
    </citation>
    <scope>NUCLEOTIDE SEQUENCE</scope>
    <source>
        <strain evidence="8">M10.9X</strain>
    </source>
</reference>
<evidence type="ECO:0000256" key="4">
    <source>
        <dbReference type="ARBA" id="ARBA00022777"/>
    </source>
</evidence>
<dbReference type="GO" id="GO:0007234">
    <property type="term" value="P:osmosensory signaling via phosphorelay pathway"/>
    <property type="evidence" value="ECO:0007669"/>
    <property type="project" value="TreeGrafter"/>
</dbReference>
<evidence type="ECO:0000313" key="8">
    <source>
        <dbReference type="EMBL" id="MBP0483503.1"/>
    </source>
</evidence>
<dbReference type="SMART" id="SM00387">
    <property type="entry name" value="HATPase_c"/>
    <property type="match status" value="1"/>
</dbReference>
<dbReference type="InterPro" id="IPR036890">
    <property type="entry name" value="HATPase_C_sf"/>
</dbReference>
<dbReference type="PANTHER" id="PTHR42878">
    <property type="entry name" value="TWO-COMPONENT HISTIDINE KINASE"/>
    <property type="match status" value="1"/>
</dbReference>
<comment type="catalytic activity">
    <reaction evidence="1">
        <text>ATP + protein L-histidine = ADP + protein N-phospho-L-histidine.</text>
        <dbReference type="EC" id="2.7.13.3"/>
    </reaction>
</comment>
<keyword evidence="4" id="KW-0418">Kinase</keyword>
<dbReference type="AlphaFoldDB" id="A0A940MRS5"/>
<organism evidence="8 9">
    <name type="scientific">Sagittula salina</name>
    <dbReference type="NCBI Taxonomy" id="2820268"/>
    <lineage>
        <taxon>Bacteria</taxon>
        <taxon>Pseudomonadati</taxon>
        <taxon>Pseudomonadota</taxon>
        <taxon>Alphaproteobacteria</taxon>
        <taxon>Rhodobacterales</taxon>
        <taxon>Roseobacteraceae</taxon>
        <taxon>Sagittula</taxon>
    </lineage>
</organism>
<dbReference type="SUPFAM" id="SSF55874">
    <property type="entry name" value="ATPase domain of HSP90 chaperone/DNA topoisomerase II/histidine kinase"/>
    <property type="match status" value="1"/>
</dbReference>